<proteinExistence type="predicted"/>
<keyword evidence="2" id="KW-1185">Reference proteome</keyword>
<reference evidence="1 2" key="1">
    <citation type="journal article" date="1998" name="DNA Res.">
        <title>Complete sequence and gene organization of the genome of a hyper-thermophilic archaebacterium, Pyrococcus horikoshii OT3.</title>
        <authorList>
            <person name="Kawarabayasi Y."/>
            <person name="Sawada M."/>
            <person name="Horikawa H."/>
            <person name="Haikawa Y."/>
            <person name="Hino Y."/>
            <person name="Yamamoto S."/>
            <person name="Sekine M."/>
            <person name="Baba S."/>
            <person name="Kosugi H."/>
            <person name="Hosoyama A."/>
            <person name="Nagai Y."/>
            <person name="Sakai M."/>
            <person name="Ogura K."/>
            <person name="Otuka R."/>
            <person name="Nakazawa H."/>
            <person name="Takamiya M."/>
            <person name="Ohfuku Y."/>
            <person name="Funahashi T."/>
            <person name="Tanaka T."/>
            <person name="Kudoh Y."/>
            <person name="Yamazaki J."/>
            <person name="Kushida N."/>
            <person name="Oguchi A."/>
            <person name="Aoki K."/>
            <person name="Nakamura Y."/>
            <person name="Robb T.F."/>
            <person name="Horikoshi K."/>
            <person name="Masuchi Y."/>
            <person name="Shizuya H."/>
            <person name="Kikuchi H."/>
        </authorList>
    </citation>
    <scope>NUCLEOTIDE SEQUENCE [LARGE SCALE GENOMIC DNA]</scope>
    <source>
        <strain evidence="2">ATCC 700860 / DSM 12428 / JCM 9974 / NBRC 100139 / OT-3</strain>
    </source>
</reference>
<name>O58225_PYRHO</name>
<dbReference type="Proteomes" id="UP000000752">
    <property type="component" value="Chromosome"/>
</dbReference>
<dbReference type="EnsemblBacteria" id="BAA29577">
    <property type="protein sequence ID" value="BAA29577"/>
    <property type="gene ID" value="BAA29577"/>
</dbReference>
<dbReference type="PIR" id="D71161">
    <property type="entry name" value="D71161"/>
</dbReference>
<protein>
    <submittedName>
        <fullName evidence="1">Uncharacterized protein</fullName>
    </submittedName>
</protein>
<dbReference type="EMBL" id="BA000001">
    <property type="protein sequence ID" value="BAA29577.1"/>
    <property type="molecule type" value="Genomic_DNA"/>
</dbReference>
<sequence>MSYRDSAGFGGLKETGSPSKFERMSVYTEIRMFPTSIIADFPISSSSVMLPGSMPRSTELMLRALCLGNCRIVSPDIPSVMSNITVNPLDTPLSASILRNSTRDTISTSGASISMGPPII</sequence>
<evidence type="ECO:0000313" key="1">
    <source>
        <dbReference type="EMBL" id="BAA29577.1"/>
    </source>
</evidence>
<accession>O58225</accession>
<dbReference type="STRING" id="70601.gene:9377423"/>
<dbReference type="KEGG" id="pho:PH0489"/>
<evidence type="ECO:0000313" key="2">
    <source>
        <dbReference type="Proteomes" id="UP000000752"/>
    </source>
</evidence>
<gene>
    <name evidence="1" type="ordered locus">PH0489</name>
</gene>
<dbReference type="AlphaFoldDB" id="O58225"/>
<organism evidence="1 2">
    <name type="scientific">Pyrococcus horikoshii (strain ATCC 700860 / DSM 12428 / JCM 9974 / NBRC 100139 / OT-3)</name>
    <dbReference type="NCBI Taxonomy" id="70601"/>
    <lineage>
        <taxon>Archaea</taxon>
        <taxon>Methanobacteriati</taxon>
        <taxon>Methanobacteriota</taxon>
        <taxon>Thermococci</taxon>
        <taxon>Thermococcales</taxon>
        <taxon>Thermococcaceae</taxon>
        <taxon>Pyrococcus</taxon>
    </lineage>
</organism>